<evidence type="ECO:0000313" key="6">
    <source>
        <dbReference type="Proteomes" id="UP000637632"/>
    </source>
</evidence>
<organism evidence="5 6">
    <name type="scientific">Undibacterium aquatile</name>
    <dbReference type="NCBI Taxonomy" id="1537398"/>
    <lineage>
        <taxon>Bacteria</taxon>
        <taxon>Pseudomonadati</taxon>
        <taxon>Pseudomonadota</taxon>
        <taxon>Betaproteobacteria</taxon>
        <taxon>Burkholderiales</taxon>
        <taxon>Oxalobacteraceae</taxon>
        <taxon>Undibacterium</taxon>
    </lineage>
</organism>
<evidence type="ECO:0000256" key="2">
    <source>
        <dbReference type="ARBA" id="ARBA00022803"/>
    </source>
</evidence>
<dbReference type="Proteomes" id="UP000637632">
    <property type="component" value="Unassembled WGS sequence"/>
</dbReference>
<dbReference type="Pfam" id="PF13424">
    <property type="entry name" value="TPR_12"/>
    <property type="match status" value="1"/>
</dbReference>
<dbReference type="PANTHER" id="PTHR45586:SF1">
    <property type="entry name" value="LIPOPOLYSACCHARIDE ASSEMBLY PROTEIN B"/>
    <property type="match status" value="1"/>
</dbReference>
<dbReference type="PANTHER" id="PTHR45586">
    <property type="entry name" value="TPR REPEAT-CONTAINING PROTEIN PA4667"/>
    <property type="match status" value="1"/>
</dbReference>
<dbReference type="SMART" id="SM00028">
    <property type="entry name" value="TPR"/>
    <property type="match status" value="8"/>
</dbReference>
<dbReference type="Pfam" id="PF14559">
    <property type="entry name" value="TPR_19"/>
    <property type="match status" value="1"/>
</dbReference>
<feature type="repeat" description="TPR" evidence="3">
    <location>
        <begin position="535"/>
        <end position="568"/>
    </location>
</feature>
<dbReference type="EMBL" id="JACOFT010000001">
    <property type="protein sequence ID" value="MBC3810420.1"/>
    <property type="molecule type" value="Genomic_DNA"/>
</dbReference>
<dbReference type="PROSITE" id="PS51257">
    <property type="entry name" value="PROKAR_LIPOPROTEIN"/>
    <property type="match status" value="1"/>
</dbReference>
<keyword evidence="1" id="KW-0677">Repeat</keyword>
<comment type="caution">
    <text evidence="5">The sequence shown here is derived from an EMBL/GenBank/DDBJ whole genome shotgun (WGS) entry which is preliminary data.</text>
</comment>
<accession>A0ABR6XC75</accession>
<protein>
    <submittedName>
        <fullName evidence="5">Tetratricopeptide repeat protein</fullName>
    </submittedName>
</protein>
<evidence type="ECO:0000256" key="3">
    <source>
        <dbReference type="PROSITE-ProRule" id="PRU00339"/>
    </source>
</evidence>
<name>A0ABR6XC75_9BURK</name>
<proteinExistence type="predicted"/>
<dbReference type="PROSITE" id="PS50005">
    <property type="entry name" value="TPR"/>
    <property type="match status" value="1"/>
</dbReference>
<dbReference type="InterPro" id="IPR051012">
    <property type="entry name" value="CellSynth/LPSAsmb/PSIAsmb"/>
</dbReference>
<sequence>MKTISAFVTTSIVSVLRPAAYLSCAALLSACAGIGGLHNFKSEDTHHVSDAAKAALSADQDLNGASPTIVENKDKLPAVALTDELLYKILTAEIAYQRGNWQAAYITLMSTAQQTSDPRLAKRSAEIALSAKQPGEALAAIRLWRELAPNSNEATQYYLGFMVMNNNLGEIQKVFSEKLKEADPKQYGVIMLQTQRLLARGRDKNAAFDVLEETLAPYKTLPEAHLALAQGAYSKGDNKRAVEEAQLVLKTKTDSQLAILTIAQASSQKDAAKAMAAFLAKNPDARDVRLAYASILIDLKQLDKASVEFEHILRDKPDDLSAIYTLGLLAMEKKQPQQAEEYFMQHLKIVETKGEDRDTTPVLLNLSRIAFERKDYKAAQEWLSKVESFDGRNSAWFNVQMRRANLYARDGKLDSARQLLKDLKPANPSEQLQIIQTEAQILRDSGLPAEADQVLQNAIKAHPDNADLLYDYAMLLESQSKYAEMEQVLRRVISIEPKSQHAYNALGYSFADRNIRLDEALTLIAKANELSPDDPFILDSLGWVKFRLGQFDDAEKALRRAYELRSDTDIAAHLGELLWTQGQKDAARKIWREGRTKDPKNTSLKNTLERLNVKL</sequence>
<evidence type="ECO:0000256" key="1">
    <source>
        <dbReference type="ARBA" id="ARBA00022737"/>
    </source>
</evidence>
<dbReference type="SUPFAM" id="SSF48452">
    <property type="entry name" value="TPR-like"/>
    <property type="match status" value="2"/>
</dbReference>
<keyword evidence="6" id="KW-1185">Reference proteome</keyword>
<dbReference type="Gene3D" id="1.25.40.10">
    <property type="entry name" value="Tetratricopeptide repeat domain"/>
    <property type="match status" value="3"/>
</dbReference>
<dbReference type="InterPro" id="IPR011990">
    <property type="entry name" value="TPR-like_helical_dom_sf"/>
</dbReference>
<dbReference type="RefSeq" id="WP_190477217.1">
    <property type="nucleotide sequence ID" value="NZ_JACOFT010000001.1"/>
</dbReference>
<dbReference type="Pfam" id="PF13432">
    <property type="entry name" value="TPR_16"/>
    <property type="match status" value="1"/>
</dbReference>
<keyword evidence="2 3" id="KW-0802">TPR repeat</keyword>
<keyword evidence="4" id="KW-0732">Signal</keyword>
<reference evidence="5 6" key="1">
    <citation type="submission" date="2020-08" db="EMBL/GenBank/DDBJ databases">
        <title>Novel species isolated from subtropical streams in China.</title>
        <authorList>
            <person name="Lu H."/>
        </authorList>
    </citation>
    <scope>NUCLEOTIDE SEQUENCE [LARGE SCALE GENOMIC DNA]</scope>
    <source>
        <strain evidence="5 6">CCTCC AB 2015119</strain>
    </source>
</reference>
<feature type="chain" id="PRO_5047248577" evidence="4">
    <location>
        <begin position="26"/>
        <end position="615"/>
    </location>
</feature>
<feature type="signal peptide" evidence="4">
    <location>
        <begin position="1"/>
        <end position="25"/>
    </location>
</feature>
<gene>
    <name evidence="5" type="ORF">H8K26_03120</name>
</gene>
<dbReference type="InterPro" id="IPR019734">
    <property type="entry name" value="TPR_rpt"/>
</dbReference>
<evidence type="ECO:0000256" key="4">
    <source>
        <dbReference type="SAM" id="SignalP"/>
    </source>
</evidence>
<evidence type="ECO:0000313" key="5">
    <source>
        <dbReference type="EMBL" id="MBC3810420.1"/>
    </source>
</evidence>